<dbReference type="InterPro" id="IPR005835">
    <property type="entry name" value="NTP_transferase_dom"/>
</dbReference>
<name>A0AA37SFS3_9GAMM</name>
<dbReference type="Proteomes" id="UP001161389">
    <property type="component" value="Unassembled WGS sequence"/>
</dbReference>
<dbReference type="SUPFAM" id="SSF53448">
    <property type="entry name" value="Nucleotide-diphospho-sugar transferases"/>
    <property type="match status" value="1"/>
</dbReference>
<dbReference type="Gene3D" id="3.90.550.10">
    <property type="entry name" value="Spore Coat Polysaccharide Biosynthesis Protein SpsA, Chain A"/>
    <property type="match status" value="1"/>
</dbReference>
<dbReference type="EMBL" id="BSNM01000026">
    <property type="protein sequence ID" value="GLQ33394.1"/>
    <property type="molecule type" value="Genomic_DNA"/>
</dbReference>
<dbReference type="InterPro" id="IPR054790">
    <property type="entry name" value="MurU"/>
</dbReference>
<evidence type="ECO:0000256" key="2">
    <source>
        <dbReference type="ARBA" id="ARBA00022695"/>
    </source>
</evidence>
<dbReference type="RefSeq" id="WP_284383812.1">
    <property type="nucleotide sequence ID" value="NZ_BSNM01000026.1"/>
</dbReference>
<dbReference type="Pfam" id="PF00483">
    <property type="entry name" value="NTP_transferase"/>
    <property type="match status" value="1"/>
</dbReference>
<dbReference type="GO" id="GO:0016779">
    <property type="term" value="F:nucleotidyltransferase activity"/>
    <property type="evidence" value="ECO:0007669"/>
    <property type="project" value="UniProtKB-KW"/>
</dbReference>
<sequence length="247" mass="26591">MTQPCVDCVAMILAAGKGTRMRPLTDHCPKPLLPVNGQPLIEWHLQKLKAAGVTQVVINASYLAHQIEDYIAQRSADGLNIQVINEGEEPLETAGGIANAKALLGANPFILINGDVWVDLDYRHLVTRAQTEEASGCLILVSNPEHNTRGDFGIGQSGRLVNLSCEPDATYTYSGLAVFDSALFESLSSEAGALGPHLRRWADDGRLSAEVFDGYWLDVGTPERLAELDEKLLSDSGGIQADGCRHG</sequence>
<dbReference type="CDD" id="cd06422">
    <property type="entry name" value="NTP_transferase_like_1"/>
    <property type="match status" value="1"/>
</dbReference>
<organism evidence="4 5">
    <name type="scientific">Litoribrevibacter albus</name>
    <dbReference type="NCBI Taxonomy" id="1473156"/>
    <lineage>
        <taxon>Bacteria</taxon>
        <taxon>Pseudomonadati</taxon>
        <taxon>Pseudomonadota</taxon>
        <taxon>Gammaproteobacteria</taxon>
        <taxon>Oceanospirillales</taxon>
        <taxon>Oceanospirillaceae</taxon>
        <taxon>Litoribrevibacter</taxon>
    </lineage>
</organism>
<dbReference type="PANTHER" id="PTHR43584">
    <property type="entry name" value="NUCLEOTIDYL TRANSFERASE"/>
    <property type="match status" value="1"/>
</dbReference>
<evidence type="ECO:0000256" key="1">
    <source>
        <dbReference type="ARBA" id="ARBA00022679"/>
    </source>
</evidence>
<dbReference type="InterPro" id="IPR050065">
    <property type="entry name" value="GlmU-like"/>
</dbReference>
<reference evidence="4" key="2">
    <citation type="submission" date="2023-01" db="EMBL/GenBank/DDBJ databases">
        <title>Draft genome sequence of Litoribrevibacter albus strain NBRC 110071.</title>
        <authorList>
            <person name="Sun Q."/>
            <person name="Mori K."/>
        </authorList>
    </citation>
    <scope>NUCLEOTIDE SEQUENCE</scope>
    <source>
        <strain evidence="4">NBRC 110071</strain>
    </source>
</reference>
<keyword evidence="5" id="KW-1185">Reference proteome</keyword>
<evidence type="ECO:0000313" key="5">
    <source>
        <dbReference type="Proteomes" id="UP001161389"/>
    </source>
</evidence>
<protein>
    <submittedName>
        <fullName evidence="4">Mannose-1-phosphate guanylyltransferase</fullName>
    </submittedName>
</protein>
<proteinExistence type="predicted"/>
<accession>A0AA37SFS3</accession>
<comment type="caution">
    <text evidence="4">The sequence shown here is derived from an EMBL/GenBank/DDBJ whole genome shotgun (WGS) entry which is preliminary data.</text>
</comment>
<dbReference type="PANTHER" id="PTHR43584:SF8">
    <property type="entry name" value="N-ACETYLMURAMATE ALPHA-1-PHOSPHATE URIDYLYLTRANSFERASE"/>
    <property type="match status" value="1"/>
</dbReference>
<evidence type="ECO:0000313" key="4">
    <source>
        <dbReference type="EMBL" id="GLQ33394.1"/>
    </source>
</evidence>
<keyword evidence="1" id="KW-0808">Transferase</keyword>
<gene>
    <name evidence="4" type="ORF">GCM10007876_38740</name>
</gene>
<dbReference type="AlphaFoldDB" id="A0AA37SFS3"/>
<reference evidence="4" key="1">
    <citation type="journal article" date="2014" name="Int. J. Syst. Evol. Microbiol.">
        <title>Complete genome sequence of Corynebacterium casei LMG S-19264T (=DSM 44701T), isolated from a smear-ripened cheese.</title>
        <authorList>
            <consortium name="US DOE Joint Genome Institute (JGI-PGF)"/>
            <person name="Walter F."/>
            <person name="Albersmeier A."/>
            <person name="Kalinowski J."/>
            <person name="Ruckert C."/>
        </authorList>
    </citation>
    <scope>NUCLEOTIDE SEQUENCE</scope>
    <source>
        <strain evidence="4">NBRC 110071</strain>
    </source>
</reference>
<evidence type="ECO:0000259" key="3">
    <source>
        <dbReference type="Pfam" id="PF00483"/>
    </source>
</evidence>
<dbReference type="InterPro" id="IPR029044">
    <property type="entry name" value="Nucleotide-diphossugar_trans"/>
</dbReference>
<keyword evidence="2 4" id="KW-0548">Nucleotidyltransferase</keyword>
<dbReference type="NCBIfam" id="NF045761">
    <property type="entry name" value="NAMPUrTaseMurU"/>
    <property type="match status" value="1"/>
</dbReference>
<feature type="domain" description="Nucleotidyl transferase" evidence="3">
    <location>
        <begin position="10"/>
        <end position="233"/>
    </location>
</feature>